<organism evidence="2 3">
    <name type="scientific">Toxocara canis</name>
    <name type="common">Canine roundworm</name>
    <dbReference type="NCBI Taxonomy" id="6265"/>
    <lineage>
        <taxon>Eukaryota</taxon>
        <taxon>Metazoa</taxon>
        <taxon>Ecdysozoa</taxon>
        <taxon>Nematoda</taxon>
        <taxon>Chromadorea</taxon>
        <taxon>Rhabditida</taxon>
        <taxon>Spirurina</taxon>
        <taxon>Ascaridomorpha</taxon>
        <taxon>Ascaridoidea</taxon>
        <taxon>Toxocaridae</taxon>
        <taxon>Toxocara</taxon>
    </lineage>
</organism>
<dbReference type="Proteomes" id="UP000050794">
    <property type="component" value="Unassembled WGS sequence"/>
</dbReference>
<evidence type="ECO:0000313" key="3">
    <source>
        <dbReference type="WBParaSite" id="TCNE_0001376801-mRNA-1"/>
    </source>
</evidence>
<name>A0A183UZ48_TOXCA</name>
<reference evidence="1 2" key="2">
    <citation type="submission" date="2018-11" db="EMBL/GenBank/DDBJ databases">
        <authorList>
            <consortium name="Pathogen Informatics"/>
        </authorList>
    </citation>
    <scope>NUCLEOTIDE SEQUENCE [LARGE SCALE GENOMIC DNA]</scope>
</reference>
<reference evidence="3" key="1">
    <citation type="submission" date="2016-06" db="UniProtKB">
        <authorList>
            <consortium name="WormBaseParasite"/>
        </authorList>
    </citation>
    <scope>IDENTIFICATION</scope>
</reference>
<dbReference type="EMBL" id="UYWY01021886">
    <property type="protein sequence ID" value="VDM45089.1"/>
    <property type="molecule type" value="Genomic_DNA"/>
</dbReference>
<dbReference type="WBParaSite" id="TCNE_0001376801-mRNA-1">
    <property type="protein sequence ID" value="TCNE_0001376801-mRNA-1"/>
    <property type="gene ID" value="TCNE_0001376801"/>
</dbReference>
<protein>
    <submittedName>
        <fullName evidence="3">Methylenetetrahydrofolate reductase (NAD(P)H)</fullName>
    </submittedName>
</protein>
<proteinExistence type="predicted"/>
<evidence type="ECO:0000313" key="2">
    <source>
        <dbReference type="Proteomes" id="UP000050794"/>
    </source>
</evidence>
<gene>
    <name evidence="1" type="ORF">TCNE_LOCUS13768</name>
</gene>
<accession>A0A183UZ48</accession>
<sequence length="117" mass="13267">MERDTSSDAEEQRRRRSAAFVGIAESCDLPHLRHVRDVESVAEILDELNVDGVPIKVCRMGVFNPTKHCPTKACLNQNGIYTFRVRLRHSFTSAVYGNWLTAQLVKTICSILFSQMI</sequence>
<evidence type="ECO:0000313" key="1">
    <source>
        <dbReference type="EMBL" id="VDM45089.1"/>
    </source>
</evidence>
<dbReference type="AlphaFoldDB" id="A0A183UZ48"/>
<keyword evidence="2" id="KW-1185">Reference proteome</keyword>